<dbReference type="PANTHER" id="PTHR33121:SF79">
    <property type="entry name" value="CYCLIC DI-GMP PHOSPHODIESTERASE PDED-RELATED"/>
    <property type="match status" value="1"/>
</dbReference>
<evidence type="ECO:0000259" key="2">
    <source>
        <dbReference type="PROSITE" id="PS50885"/>
    </source>
</evidence>
<dbReference type="RefSeq" id="WP_155696960.1">
    <property type="nucleotide sequence ID" value="NZ_WOCD01000005.1"/>
</dbReference>
<gene>
    <name evidence="3" type="ORF">GNP35_14495</name>
</gene>
<dbReference type="InterPro" id="IPR003660">
    <property type="entry name" value="HAMP_dom"/>
</dbReference>
<sequence length="490" mass="55435">MTLFVGVIAWAMGIALINIVLKPILAVKNQAAAVTNKHFTQITDHSGIAEFEQLIEVHNSMTTQIQALFSQQQKQLDDLKDNLYHEASSGLPNREYFQLTLADFLNRKSERLMGGLVMIHLNDLTKLRHDQSFSAYQDVISYVVKVVERVTGMGKNAPLFQLNEQDFALLLLHQGTSDILESSKLIVRQLEDCEPLEQLGGCFVGASEILEHDTSVSLTKRTDEALKYAKKSHKRFYMDKSTGESNNNTLFKSKQEVVHAIERSRVEFFTQPVIDPISGEKLFTELYTKLSIDEQPLSLPQVLILAEKFEVTPALDKKVLMEVEKHYQLGALKDKISINISAFSFDSEVFQTWLIKWLNEEPALAKNIILEFDEIDLAHTSNARDISFKLANHGIEIAIDHFGRGSSSLSRFSDMKLHWLKVDSRYIQKDSTDNNRDYLKMICELVSKLGVKAIIPNIESDEQIELAKEVGCAGIQGFKIAKPISIFEQV</sequence>
<feature type="domain" description="EAL" evidence="1">
    <location>
        <begin position="250"/>
        <end position="490"/>
    </location>
</feature>
<evidence type="ECO:0000313" key="4">
    <source>
        <dbReference type="Proteomes" id="UP000439994"/>
    </source>
</evidence>
<dbReference type="PANTHER" id="PTHR33121">
    <property type="entry name" value="CYCLIC DI-GMP PHOSPHODIESTERASE PDEF"/>
    <property type="match status" value="1"/>
</dbReference>
<dbReference type="CDD" id="cd01948">
    <property type="entry name" value="EAL"/>
    <property type="match status" value="1"/>
</dbReference>
<dbReference type="InterPro" id="IPR035919">
    <property type="entry name" value="EAL_sf"/>
</dbReference>
<protein>
    <submittedName>
        <fullName evidence="3">EAL domain-containing protein</fullName>
    </submittedName>
</protein>
<dbReference type="InterPro" id="IPR043128">
    <property type="entry name" value="Rev_trsase/Diguanyl_cyclase"/>
</dbReference>
<reference evidence="3 4" key="1">
    <citation type="submission" date="2019-11" db="EMBL/GenBank/DDBJ databases">
        <title>P. haliotis isolates from Z. marina roots.</title>
        <authorList>
            <person name="Cohen M."/>
            <person name="Jospin G."/>
            <person name="Eisen J.A."/>
            <person name="Coil D.A."/>
        </authorList>
    </citation>
    <scope>NUCLEOTIDE SEQUENCE [LARGE SCALE GENOMIC DNA]</scope>
    <source>
        <strain evidence="3 4">UCD-MCMsp1aY</strain>
    </source>
</reference>
<dbReference type="Pfam" id="PF00990">
    <property type="entry name" value="GGDEF"/>
    <property type="match status" value="1"/>
</dbReference>
<dbReference type="Pfam" id="PF00563">
    <property type="entry name" value="EAL"/>
    <property type="match status" value="1"/>
</dbReference>
<dbReference type="Gene3D" id="3.30.70.270">
    <property type="match status" value="1"/>
</dbReference>
<dbReference type="GO" id="GO:0071111">
    <property type="term" value="F:cyclic-guanylate-specific phosphodiesterase activity"/>
    <property type="evidence" value="ECO:0007669"/>
    <property type="project" value="InterPro"/>
</dbReference>
<dbReference type="SMART" id="SM00267">
    <property type="entry name" value="GGDEF"/>
    <property type="match status" value="1"/>
</dbReference>
<name>A0A6N8FDB9_9GAMM</name>
<dbReference type="PROSITE" id="PS50885">
    <property type="entry name" value="HAMP"/>
    <property type="match status" value="1"/>
</dbReference>
<dbReference type="AlphaFoldDB" id="A0A6N8FDB9"/>
<dbReference type="Gene3D" id="6.10.340.10">
    <property type="match status" value="1"/>
</dbReference>
<comment type="caution">
    <text evidence="3">The sequence shown here is derived from an EMBL/GenBank/DDBJ whole genome shotgun (WGS) entry which is preliminary data.</text>
</comment>
<accession>A0A6N8FDB9</accession>
<dbReference type="EMBL" id="WOCD01000005">
    <property type="protein sequence ID" value="MUH73589.1"/>
    <property type="molecule type" value="Genomic_DNA"/>
</dbReference>
<dbReference type="InterPro" id="IPR050706">
    <property type="entry name" value="Cyclic-di-GMP_PDE-like"/>
</dbReference>
<evidence type="ECO:0000313" key="3">
    <source>
        <dbReference type="EMBL" id="MUH73589.1"/>
    </source>
</evidence>
<dbReference type="SUPFAM" id="SSF141868">
    <property type="entry name" value="EAL domain-like"/>
    <property type="match status" value="1"/>
</dbReference>
<dbReference type="SUPFAM" id="SSF55073">
    <property type="entry name" value="Nucleotide cyclase"/>
    <property type="match status" value="1"/>
</dbReference>
<dbReference type="SMART" id="SM00052">
    <property type="entry name" value="EAL"/>
    <property type="match status" value="1"/>
</dbReference>
<dbReference type="InterPro" id="IPR029787">
    <property type="entry name" value="Nucleotide_cyclase"/>
</dbReference>
<organism evidence="3 4">
    <name type="scientific">Psychrosphaera haliotis</name>
    <dbReference type="NCBI Taxonomy" id="555083"/>
    <lineage>
        <taxon>Bacteria</taxon>
        <taxon>Pseudomonadati</taxon>
        <taxon>Pseudomonadota</taxon>
        <taxon>Gammaproteobacteria</taxon>
        <taxon>Alteromonadales</taxon>
        <taxon>Pseudoalteromonadaceae</taxon>
        <taxon>Psychrosphaera</taxon>
    </lineage>
</organism>
<dbReference type="InterPro" id="IPR000160">
    <property type="entry name" value="GGDEF_dom"/>
</dbReference>
<keyword evidence="4" id="KW-1185">Reference proteome</keyword>
<feature type="domain" description="HAMP" evidence="2">
    <location>
        <begin position="18"/>
        <end position="70"/>
    </location>
</feature>
<dbReference type="GO" id="GO:0007165">
    <property type="term" value="P:signal transduction"/>
    <property type="evidence" value="ECO:0007669"/>
    <property type="project" value="InterPro"/>
</dbReference>
<evidence type="ECO:0000259" key="1">
    <source>
        <dbReference type="PROSITE" id="PS50883"/>
    </source>
</evidence>
<dbReference type="InterPro" id="IPR001633">
    <property type="entry name" value="EAL_dom"/>
</dbReference>
<dbReference type="SMART" id="SM00304">
    <property type="entry name" value="HAMP"/>
    <property type="match status" value="1"/>
</dbReference>
<proteinExistence type="predicted"/>
<dbReference type="OrthoDB" id="9805474at2"/>
<dbReference type="Gene3D" id="3.20.20.450">
    <property type="entry name" value="EAL domain"/>
    <property type="match status" value="1"/>
</dbReference>
<dbReference type="Proteomes" id="UP000439994">
    <property type="component" value="Unassembled WGS sequence"/>
</dbReference>
<dbReference type="GO" id="GO:0016020">
    <property type="term" value="C:membrane"/>
    <property type="evidence" value="ECO:0007669"/>
    <property type="project" value="InterPro"/>
</dbReference>
<dbReference type="PROSITE" id="PS50883">
    <property type="entry name" value="EAL"/>
    <property type="match status" value="1"/>
</dbReference>